<feature type="compositionally biased region" description="Low complexity" evidence="4">
    <location>
        <begin position="211"/>
        <end position="226"/>
    </location>
</feature>
<name>A0A3L9L5P0_9MICC</name>
<dbReference type="Gene3D" id="1.10.10.10">
    <property type="entry name" value="Winged helix-like DNA-binding domain superfamily/Winged helix DNA-binding domain"/>
    <property type="match status" value="1"/>
</dbReference>
<feature type="region of interest" description="Disordered" evidence="4">
    <location>
        <begin position="90"/>
        <end position="378"/>
    </location>
</feature>
<feature type="compositionally biased region" description="Low complexity" evidence="4">
    <location>
        <begin position="264"/>
        <end position="278"/>
    </location>
</feature>
<evidence type="ECO:0000313" key="6">
    <source>
        <dbReference type="EMBL" id="RLY94306.1"/>
    </source>
</evidence>
<comment type="caution">
    <text evidence="6">The sequence shown here is derived from an EMBL/GenBank/DDBJ whole genome shotgun (WGS) entry which is preliminary data.</text>
</comment>
<dbReference type="AlphaFoldDB" id="A0A3L9L5P0"/>
<dbReference type="SMART" id="SM00418">
    <property type="entry name" value="HTH_ARSR"/>
    <property type="match status" value="1"/>
</dbReference>
<keyword evidence="1" id="KW-0805">Transcription regulation</keyword>
<dbReference type="NCBIfam" id="NF033788">
    <property type="entry name" value="HTH_metalloreg"/>
    <property type="match status" value="1"/>
</dbReference>
<dbReference type="CDD" id="cd00090">
    <property type="entry name" value="HTH_ARSR"/>
    <property type="match status" value="1"/>
</dbReference>
<keyword evidence="2" id="KW-0238">DNA-binding</keyword>
<sequence>MSHDAYSALSDPTRRRILAVLQDGARPVGDLVTELGVSQPTVSKHLKVLRDAGMVTTRAQGQKRFYSIVGDPLVPVVDWLTELVAAAPSAPDDAATPAPQPAAPQHATPSAASRPGASESAPADAAATVPAGTEPAAAAEPVAERPAATAPPVEHEADVLEPAEREDSVTPEEEAPGSPEPLTSEKPVPWFAAEVTDVTERAAPEAEAAVTQTADPEATTAETETTGPSHGQTAAVTGSWTTGEGSEPMADESPASTESEEQDGAVVQQGQGAVVAAEDSGEASPEAPEDGTVTEAEGEPEGAAASVEDDARADATVQPGLSSESGPGGVAPRDAFEQVAVSENGEPMRPRGGAHRRQSGLLSTLTGFRRRGRGSRRD</sequence>
<feature type="compositionally biased region" description="Basic residues" evidence="4">
    <location>
        <begin position="368"/>
        <end position="378"/>
    </location>
</feature>
<feature type="domain" description="HTH arsR-type" evidence="5">
    <location>
        <begin position="1"/>
        <end position="91"/>
    </location>
</feature>
<accession>A0A3L9L5P0</accession>
<evidence type="ECO:0000256" key="1">
    <source>
        <dbReference type="ARBA" id="ARBA00023015"/>
    </source>
</evidence>
<dbReference type="RefSeq" id="WP_121864211.1">
    <property type="nucleotide sequence ID" value="NZ_RDEX01000001.1"/>
</dbReference>
<dbReference type="GO" id="GO:0003677">
    <property type="term" value="F:DNA binding"/>
    <property type="evidence" value="ECO:0007669"/>
    <property type="project" value="UniProtKB-KW"/>
</dbReference>
<feature type="compositionally biased region" description="Low complexity" evidence="4">
    <location>
        <begin position="90"/>
        <end position="152"/>
    </location>
</feature>
<feature type="compositionally biased region" description="Basic and acidic residues" evidence="4">
    <location>
        <begin position="153"/>
        <end position="168"/>
    </location>
</feature>
<evidence type="ECO:0000256" key="3">
    <source>
        <dbReference type="ARBA" id="ARBA00023163"/>
    </source>
</evidence>
<dbReference type="InterPro" id="IPR036388">
    <property type="entry name" value="WH-like_DNA-bd_sf"/>
</dbReference>
<keyword evidence="7" id="KW-1185">Reference proteome</keyword>
<evidence type="ECO:0000259" key="5">
    <source>
        <dbReference type="PROSITE" id="PS50987"/>
    </source>
</evidence>
<dbReference type="PRINTS" id="PR00778">
    <property type="entry name" value="HTHARSR"/>
</dbReference>
<evidence type="ECO:0000256" key="4">
    <source>
        <dbReference type="SAM" id="MobiDB-lite"/>
    </source>
</evidence>
<evidence type="ECO:0000256" key="2">
    <source>
        <dbReference type="ARBA" id="ARBA00023125"/>
    </source>
</evidence>
<keyword evidence="3" id="KW-0804">Transcription</keyword>
<dbReference type="GO" id="GO:0003700">
    <property type="term" value="F:DNA-binding transcription factor activity"/>
    <property type="evidence" value="ECO:0007669"/>
    <property type="project" value="InterPro"/>
</dbReference>
<dbReference type="Proteomes" id="UP000277871">
    <property type="component" value="Unassembled WGS sequence"/>
</dbReference>
<dbReference type="InterPro" id="IPR051081">
    <property type="entry name" value="HTH_MetalResp_TranReg"/>
</dbReference>
<protein>
    <submittedName>
        <fullName evidence="6">ArsR family transcriptional regulator</fullName>
    </submittedName>
</protein>
<dbReference type="InterPro" id="IPR001845">
    <property type="entry name" value="HTH_ArsR_DNA-bd_dom"/>
</dbReference>
<reference evidence="6 7" key="1">
    <citation type="submission" date="2018-10" db="EMBL/GenBank/DDBJ databases">
        <title>Kocuria tytonicola, new bacteria from the preen glands of American barn owls (Tyto furcata).</title>
        <authorList>
            <person name="Braun M.S."/>
            <person name="Wang E."/>
            <person name="Zimmermann S."/>
            <person name="Boutin S."/>
            <person name="Wagner H."/>
            <person name="Wink M."/>
        </authorList>
    </citation>
    <scope>NUCLEOTIDE SEQUENCE [LARGE SCALE GENOMIC DNA]</scope>
    <source>
        <strain evidence="6 7">473</strain>
    </source>
</reference>
<evidence type="ECO:0000313" key="7">
    <source>
        <dbReference type="Proteomes" id="UP000277871"/>
    </source>
</evidence>
<dbReference type="EMBL" id="RDEX01000001">
    <property type="protein sequence ID" value="RLY94306.1"/>
    <property type="molecule type" value="Genomic_DNA"/>
</dbReference>
<dbReference type="Pfam" id="PF01022">
    <property type="entry name" value="HTH_5"/>
    <property type="match status" value="1"/>
</dbReference>
<organism evidence="6 7">
    <name type="scientific">Kocuria tytonicola</name>
    <dbReference type="NCBI Taxonomy" id="2055946"/>
    <lineage>
        <taxon>Bacteria</taxon>
        <taxon>Bacillati</taxon>
        <taxon>Actinomycetota</taxon>
        <taxon>Actinomycetes</taxon>
        <taxon>Micrococcales</taxon>
        <taxon>Micrococcaceae</taxon>
        <taxon>Kocuria</taxon>
    </lineage>
</organism>
<dbReference type="PANTHER" id="PTHR33154">
    <property type="entry name" value="TRANSCRIPTIONAL REGULATOR, ARSR FAMILY"/>
    <property type="match status" value="1"/>
</dbReference>
<proteinExistence type="predicted"/>
<dbReference type="PROSITE" id="PS50987">
    <property type="entry name" value="HTH_ARSR_2"/>
    <property type="match status" value="1"/>
</dbReference>
<dbReference type="InterPro" id="IPR036390">
    <property type="entry name" value="WH_DNA-bd_sf"/>
</dbReference>
<gene>
    <name evidence="6" type="ORF">EAE32_03650</name>
</gene>
<feature type="compositionally biased region" description="Polar residues" evidence="4">
    <location>
        <begin position="227"/>
        <end position="244"/>
    </location>
</feature>
<dbReference type="InterPro" id="IPR011991">
    <property type="entry name" value="ArsR-like_HTH"/>
</dbReference>
<dbReference type="PANTHER" id="PTHR33154:SF33">
    <property type="entry name" value="TRANSCRIPTIONAL REPRESSOR SDPR"/>
    <property type="match status" value="1"/>
</dbReference>
<dbReference type="SUPFAM" id="SSF46785">
    <property type="entry name" value="Winged helix' DNA-binding domain"/>
    <property type="match status" value="1"/>
</dbReference>